<feature type="transmembrane region" description="Helical" evidence="1">
    <location>
        <begin position="79"/>
        <end position="104"/>
    </location>
</feature>
<evidence type="ECO:0000313" key="2">
    <source>
        <dbReference type="EMBL" id="ROO90936.1"/>
    </source>
</evidence>
<dbReference type="InterPro" id="IPR009937">
    <property type="entry name" value="Phage_holin_3_6"/>
</dbReference>
<evidence type="ECO:0000313" key="3">
    <source>
        <dbReference type="Proteomes" id="UP000272400"/>
    </source>
</evidence>
<organism evidence="2 3">
    <name type="scientific">Actinocorallia herbida</name>
    <dbReference type="NCBI Taxonomy" id="58109"/>
    <lineage>
        <taxon>Bacteria</taxon>
        <taxon>Bacillati</taxon>
        <taxon>Actinomycetota</taxon>
        <taxon>Actinomycetes</taxon>
        <taxon>Streptosporangiales</taxon>
        <taxon>Thermomonosporaceae</taxon>
        <taxon>Actinocorallia</taxon>
    </lineage>
</organism>
<accession>A0A3N1DBT8</accession>
<dbReference type="RefSeq" id="WP_123669820.1">
    <property type="nucleotide sequence ID" value="NZ_RJKE01000001.1"/>
</dbReference>
<dbReference type="EMBL" id="RJKE01000001">
    <property type="protein sequence ID" value="ROO90936.1"/>
    <property type="molecule type" value="Genomic_DNA"/>
</dbReference>
<name>A0A3N1DBT8_9ACTN</name>
<reference evidence="2 3" key="1">
    <citation type="submission" date="2018-11" db="EMBL/GenBank/DDBJ databases">
        <title>Sequencing the genomes of 1000 actinobacteria strains.</title>
        <authorList>
            <person name="Klenk H.-P."/>
        </authorList>
    </citation>
    <scope>NUCLEOTIDE SEQUENCE [LARGE SCALE GENOMIC DNA]</scope>
    <source>
        <strain evidence="2 3">DSM 44254</strain>
    </source>
</reference>
<comment type="caution">
    <text evidence="2">The sequence shown here is derived from an EMBL/GenBank/DDBJ whole genome shotgun (WGS) entry which is preliminary data.</text>
</comment>
<sequence>MGRSNVEEQSLGELVASATGNVQKIVRAEIELAKIELKDDAKKAAIGGVLFAVAGLMAGMIVILLSIAFAYALVGLGMWHWAAFALVAALYLLLAAVLILIGWLRIKKIDGARRTRETLSDGVKMLKRTREH</sequence>
<dbReference type="Pfam" id="PF07332">
    <property type="entry name" value="Phage_holin_3_6"/>
    <property type="match status" value="1"/>
</dbReference>
<keyword evidence="3" id="KW-1185">Reference proteome</keyword>
<feature type="transmembrane region" description="Helical" evidence="1">
    <location>
        <begin position="44"/>
        <end position="73"/>
    </location>
</feature>
<keyword evidence="1" id="KW-1133">Transmembrane helix</keyword>
<proteinExistence type="predicted"/>
<dbReference type="AlphaFoldDB" id="A0A3N1DBT8"/>
<dbReference type="Proteomes" id="UP000272400">
    <property type="component" value="Unassembled WGS sequence"/>
</dbReference>
<keyword evidence="1" id="KW-0812">Transmembrane</keyword>
<protein>
    <submittedName>
        <fullName evidence="2">Putative superfamily III holin-X</fullName>
    </submittedName>
</protein>
<gene>
    <name evidence="2" type="ORF">EDD29_8678</name>
</gene>
<keyword evidence="1" id="KW-0472">Membrane</keyword>
<evidence type="ECO:0000256" key="1">
    <source>
        <dbReference type="SAM" id="Phobius"/>
    </source>
</evidence>
<dbReference type="OrthoDB" id="3828498at2"/>